<comment type="caution">
    <text evidence="23">The sequence shown here is derived from an EMBL/GenBank/DDBJ whole genome shotgun (WGS) entry which is preliminary data.</text>
</comment>
<proteinExistence type="inferred from homology"/>
<dbReference type="InterPro" id="IPR036922">
    <property type="entry name" value="Rieske_2Fe-2S_sf"/>
</dbReference>
<evidence type="ECO:0000256" key="21">
    <source>
        <dbReference type="SAM" id="Phobius"/>
    </source>
</evidence>
<keyword evidence="17" id="KW-1015">Disulfide bond</keyword>
<keyword evidence="10" id="KW-0479">Metal-binding</keyword>
<accession>A0ABQ6IRN4</accession>
<evidence type="ECO:0000256" key="18">
    <source>
        <dbReference type="ARBA" id="ARBA00029586"/>
    </source>
</evidence>
<keyword evidence="15" id="KW-0411">Iron-sulfur</keyword>
<evidence type="ECO:0000256" key="19">
    <source>
        <dbReference type="ARBA" id="ARBA00032409"/>
    </source>
</evidence>
<dbReference type="InterPro" id="IPR045603">
    <property type="entry name" value="QcrA_N"/>
</dbReference>
<evidence type="ECO:0000256" key="12">
    <source>
        <dbReference type="ARBA" id="ARBA00022989"/>
    </source>
</evidence>
<organism evidence="23 24">
    <name type="scientific">Mobilicoccus caccae</name>
    <dbReference type="NCBI Taxonomy" id="1859295"/>
    <lineage>
        <taxon>Bacteria</taxon>
        <taxon>Bacillati</taxon>
        <taxon>Actinomycetota</taxon>
        <taxon>Actinomycetes</taxon>
        <taxon>Micrococcales</taxon>
        <taxon>Dermatophilaceae</taxon>
        <taxon>Mobilicoccus</taxon>
    </lineage>
</organism>
<keyword evidence="13" id="KW-0560">Oxidoreductase</keyword>
<comment type="subcellular location">
    <subcellularLocation>
        <location evidence="2">Cell membrane</location>
        <topology evidence="2">Multi-pass membrane protein</topology>
    </subcellularLocation>
</comment>
<evidence type="ECO:0000259" key="22">
    <source>
        <dbReference type="PROSITE" id="PS51296"/>
    </source>
</evidence>
<dbReference type="RefSeq" id="WP_284303637.1">
    <property type="nucleotide sequence ID" value="NZ_BSUO01000001.1"/>
</dbReference>
<dbReference type="CDD" id="cd03467">
    <property type="entry name" value="Rieske"/>
    <property type="match status" value="1"/>
</dbReference>
<keyword evidence="11" id="KW-0249">Electron transport</keyword>
<comment type="function">
    <text evidence="1">Iron-sulfur subunit of the cytochrome bc1 complex, an essential component of the respiratory electron transport chain required for ATP synthesis. The bc1 complex catalyzes the oxidation of menaquinol and the reduction of cytochrome c in the respiratory chain. The bc1 complex operates through a Q-cycle mechanism that couples electron transfer to generation of the proton gradient that drives ATP synthesis.</text>
</comment>
<keyword evidence="7" id="KW-0679">Respiratory chain</keyword>
<gene>
    <name evidence="23" type="primary">qcrA</name>
    <name evidence="23" type="ORF">GCM10025883_18720</name>
</gene>
<evidence type="ECO:0000256" key="7">
    <source>
        <dbReference type="ARBA" id="ARBA00022660"/>
    </source>
</evidence>
<keyword evidence="8 21" id="KW-0812">Transmembrane</keyword>
<evidence type="ECO:0000256" key="14">
    <source>
        <dbReference type="ARBA" id="ARBA00023004"/>
    </source>
</evidence>
<evidence type="ECO:0000256" key="13">
    <source>
        <dbReference type="ARBA" id="ARBA00023002"/>
    </source>
</evidence>
<dbReference type="InterPro" id="IPR017941">
    <property type="entry name" value="Rieske_2Fe-2S"/>
</dbReference>
<feature type="domain" description="Rieske" evidence="22">
    <location>
        <begin position="295"/>
        <end position="359"/>
    </location>
</feature>
<keyword evidence="14" id="KW-0408">Iron</keyword>
<dbReference type="PROSITE" id="PS51296">
    <property type="entry name" value="RIESKE"/>
    <property type="match status" value="1"/>
</dbReference>
<evidence type="ECO:0000256" key="10">
    <source>
        <dbReference type="ARBA" id="ARBA00022723"/>
    </source>
</evidence>
<evidence type="ECO:0000256" key="5">
    <source>
        <dbReference type="ARBA" id="ARBA00022448"/>
    </source>
</evidence>
<feature type="transmembrane region" description="Helical" evidence="21">
    <location>
        <begin position="67"/>
        <end position="88"/>
    </location>
</feature>
<comment type="similarity">
    <text evidence="3">Belongs to the Rieske iron-sulfur protein family.</text>
</comment>
<feature type="compositionally biased region" description="Polar residues" evidence="20">
    <location>
        <begin position="1"/>
        <end position="20"/>
    </location>
</feature>
<keyword evidence="12 21" id="KW-1133">Transmembrane helix</keyword>
<protein>
    <recommendedName>
        <fullName evidence="4">Cytochrome bc1 complex Rieske iron-sulfur subunit</fullName>
    </recommendedName>
    <alternativeName>
        <fullName evidence="18">Cytochrome bc1 reductase complex subunit QcrA</fullName>
    </alternativeName>
    <alternativeName>
        <fullName evidence="19">Rieske iron-sulfur protein</fullName>
    </alternativeName>
</protein>
<keyword evidence="16 21" id="KW-0472">Membrane</keyword>
<keyword evidence="6" id="KW-1003">Cell membrane</keyword>
<evidence type="ECO:0000256" key="9">
    <source>
        <dbReference type="ARBA" id="ARBA00022714"/>
    </source>
</evidence>
<reference evidence="24" key="1">
    <citation type="journal article" date="2019" name="Int. J. Syst. Evol. Microbiol.">
        <title>The Global Catalogue of Microorganisms (GCM) 10K type strain sequencing project: providing services to taxonomists for standard genome sequencing and annotation.</title>
        <authorList>
            <consortium name="The Broad Institute Genomics Platform"/>
            <consortium name="The Broad Institute Genome Sequencing Center for Infectious Disease"/>
            <person name="Wu L."/>
            <person name="Ma J."/>
        </authorList>
    </citation>
    <scope>NUCLEOTIDE SEQUENCE [LARGE SCALE GENOMIC DNA]</scope>
    <source>
        <strain evidence="24">NBRC 113072</strain>
    </source>
</reference>
<dbReference type="SUPFAM" id="SSF50022">
    <property type="entry name" value="ISP domain"/>
    <property type="match status" value="1"/>
</dbReference>
<evidence type="ECO:0000256" key="4">
    <source>
        <dbReference type="ARBA" id="ARBA00015816"/>
    </source>
</evidence>
<evidence type="ECO:0000256" key="2">
    <source>
        <dbReference type="ARBA" id="ARBA00004651"/>
    </source>
</evidence>
<evidence type="ECO:0000256" key="17">
    <source>
        <dbReference type="ARBA" id="ARBA00023157"/>
    </source>
</evidence>
<dbReference type="Gene3D" id="2.102.10.10">
    <property type="entry name" value="Rieske [2Fe-2S] iron-sulphur domain"/>
    <property type="match status" value="1"/>
</dbReference>
<evidence type="ECO:0000313" key="24">
    <source>
        <dbReference type="Proteomes" id="UP001157126"/>
    </source>
</evidence>
<dbReference type="InterPro" id="IPR014349">
    <property type="entry name" value="Rieske_Fe-S_prot"/>
</dbReference>
<feature type="region of interest" description="Disordered" evidence="20">
    <location>
        <begin position="1"/>
        <end position="25"/>
    </location>
</feature>
<dbReference type="Proteomes" id="UP001157126">
    <property type="component" value="Unassembled WGS sequence"/>
</dbReference>
<evidence type="ECO:0000256" key="11">
    <source>
        <dbReference type="ARBA" id="ARBA00022982"/>
    </source>
</evidence>
<dbReference type="Pfam" id="PF00355">
    <property type="entry name" value="Rieske"/>
    <property type="match status" value="1"/>
</dbReference>
<keyword evidence="24" id="KW-1185">Reference proteome</keyword>
<feature type="transmembrane region" description="Helical" evidence="21">
    <location>
        <begin position="108"/>
        <end position="128"/>
    </location>
</feature>
<evidence type="ECO:0000256" key="16">
    <source>
        <dbReference type="ARBA" id="ARBA00023136"/>
    </source>
</evidence>
<sequence length="377" mass="41513">MNETGTTPEQEGLSHGSTTAPVRRDVGEHSADLERADHRFENPGFPPHVLRHADVDEKAAKRAERQVLALFTVSILASVGFVVAYFAVDLHTWVSVPLFGRIDMQHTLMGVCLALSLLGIGLGAVHWAKTLMPDHEEVEERHPVSASAEDRDGLIGTLNEGKDAAQLGRRPLIGVLGATALGIFALPPLLPVIGGLGPLPGREMHHTFWQTGMRLMRDPQMTPIRADEVKLGSVFHILPEGIDSPPQHAQEGQEFQHDEDLNFIQRKAKAAVLLMRLDPASFKSQKARDWGYEGIVAYNKICTHAGCPVGLYEQQTHHLLCPCHQSTFDVTQDCKVIFGPAKRPLPQLKIAVDDEGYLVAAQPFMEPVGPSFWSRER</sequence>
<dbReference type="EMBL" id="BSUO01000001">
    <property type="protein sequence ID" value="GMA39827.1"/>
    <property type="molecule type" value="Genomic_DNA"/>
</dbReference>
<keyword evidence="9" id="KW-0001">2Fe-2S</keyword>
<evidence type="ECO:0000313" key="23">
    <source>
        <dbReference type="EMBL" id="GMA39827.1"/>
    </source>
</evidence>
<evidence type="ECO:0000256" key="3">
    <source>
        <dbReference type="ARBA" id="ARBA00010651"/>
    </source>
</evidence>
<evidence type="ECO:0000256" key="15">
    <source>
        <dbReference type="ARBA" id="ARBA00023014"/>
    </source>
</evidence>
<keyword evidence="5" id="KW-0813">Transport</keyword>
<dbReference type="Pfam" id="PF19297">
    <property type="entry name" value="QcrA_N"/>
    <property type="match status" value="1"/>
</dbReference>
<evidence type="ECO:0000256" key="6">
    <source>
        <dbReference type="ARBA" id="ARBA00022475"/>
    </source>
</evidence>
<feature type="transmembrane region" description="Helical" evidence="21">
    <location>
        <begin position="172"/>
        <end position="190"/>
    </location>
</feature>
<name>A0ABQ6IRN4_9MICO</name>
<dbReference type="PANTHER" id="PTHR10134">
    <property type="entry name" value="CYTOCHROME B-C1 COMPLEX SUBUNIT RIESKE, MITOCHONDRIAL"/>
    <property type="match status" value="1"/>
</dbReference>
<evidence type="ECO:0000256" key="8">
    <source>
        <dbReference type="ARBA" id="ARBA00022692"/>
    </source>
</evidence>
<evidence type="ECO:0000256" key="20">
    <source>
        <dbReference type="SAM" id="MobiDB-lite"/>
    </source>
</evidence>
<evidence type="ECO:0000256" key="1">
    <source>
        <dbReference type="ARBA" id="ARBA00002494"/>
    </source>
</evidence>